<feature type="transmembrane region" description="Helical" evidence="1">
    <location>
        <begin position="77"/>
        <end position="96"/>
    </location>
</feature>
<organism evidence="2 3">
    <name type="scientific">Portibacter lacus</name>
    <dbReference type="NCBI Taxonomy" id="1099794"/>
    <lineage>
        <taxon>Bacteria</taxon>
        <taxon>Pseudomonadati</taxon>
        <taxon>Bacteroidota</taxon>
        <taxon>Saprospiria</taxon>
        <taxon>Saprospirales</taxon>
        <taxon>Haliscomenobacteraceae</taxon>
        <taxon>Portibacter</taxon>
    </lineage>
</organism>
<reference evidence="2" key="1">
    <citation type="journal article" date="2014" name="Int. J. Syst. Evol. Microbiol.">
        <title>Complete genome sequence of Corynebacterium casei LMG S-19264T (=DSM 44701T), isolated from a smear-ripened cheese.</title>
        <authorList>
            <consortium name="US DOE Joint Genome Institute (JGI-PGF)"/>
            <person name="Walter F."/>
            <person name="Albersmeier A."/>
            <person name="Kalinowski J."/>
            <person name="Ruckert C."/>
        </authorList>
    </citation>
    <scope>NUCLEOTIDE SEQUENCE</scope>
    <source>
        <strain evidence="2">NBRC 108769</strain>
    </source>
</reference>
<evidence type="ECO:0000313" key="3">
    <source>
        <dbReference type="Proteomes" id="UP001156666"/>
    </source>
</evidence>
<comment type="caution">
    <text evidence="2">The sequence shown here is derived from an EMBL/GenBank/DDBJ whole genome shotgun (WGS) entry which is preliminary data.</text>
</comment>
<keyword evidence="3" id="KW-1185">Reference proteome</keyword>
<evidence type="ECO:0000256" key="1">
    <source>
        <dbReference type="SAM" id="Phobius"/>
    </source>
</evidence>
<keyword evidence="1" id="KW-0812">Transmembrane</keyword>
<dbReference type="EMBL" id="BSOH01000014">
    <property type="protein sequence ID" value="GLR17911.1"/>
    <property type="molecule type" value="Genomic_DNA"/>
</dbReference>
<accession>A0AA37SNM7</accession>
<evidence type="ECO:0000313" key="2">
    <source>
        <dbReference type="EMBL" id="GLR17911.1"/>
    </source>
</evidence>
<dbReference type="RefSeq" id="WP_235291589.1">
    <property type="nucleotide sequence ID" value="NZ_BSOH01000014.1"/>
</dbReference>
<gene>
    <name evidence="2" type="ORF">GCM10007940_25260</name>
</gene>
<dbReference type="Proteomes" id="UP001156666">
    <property type="component" value="Unassembled WGS sequence"/>
</dbReference>
<dbReference type="AlphaFoldDB" id="A0AA37SNM7"/>
<protein>
    <recommendedName>
        <fullName evidence="4">Riboflavin synthase subunit beta</fullName>
    </recommendedName>
</protein>
<keyword evidence="1" id="KW-0472">Membrane</keyword>
<keyword evidence="1" id="KW-1133">Transmembrane helix</keyword>
<sequence>MAIFSFFNTQKPKQFNFKPRHYDERKERIDEIISRNKEEAISDPDAMKSRIKHGFQTRGSVDRSYESNIRKRSNRTLLITMVVLVLLSFLLLSTYLPEILKLVE</sequence>
<name>A0AA37SNM7_9BACT</name>
<proteinExistence type="predicted"/>
<reference evidence="2" key="2">
    <citation type="submission" date="2023-01" db="EMBL/GenBank/DDBJ databases">
        <title>Draft genome sequence of Portibacter lacus strain NBRC 108769.</title>
        <authorList>
            <person name="Sun Q."/>
            <person name="Mori K."/>
        </authorList>
    </citation>
    <scope>NUCLEOTIDE SEQUENCE</scope>
    <source>
        <strain evidence="2">NBRC 108769</strain>
    </source>
</reference>
<evidence type="ECO:0008006" key="4">
    <source>
        <dbReference type="Google" id="ProtNLM"/>
    </source>
</evidence>